<dbReference type="GO" id="GO:0015078">
    <property type="term" value="F:proton transmembrane transporter activity"/>
    <property type="evidence" value="ECO:0007669"/>
    <property type="project" value="UniProtKB-UniRule"/>
</dbReference>
<keyword evidence="5 6" id="KW-0472">Membrane</keyword>
<reference evidence="7" key="1">
    <citation type="submission" date="2013-04" db="EMBL/GenBank/DDBJ databases">
        <authorList>
            <person name="Hegedusova E."/>
            <person name="Brejova B."/>
            <person name="Nosek J."/>
        </authorList>
    </citation>
    <scope>NUCLEOTIDE SEQUENCE</scope>
    <source>
        <strain evidence="7">NCAIM Y.01608</strain>
    </source>
</reference>
<keyword evidence="6" id="KW-0813">Transport</keyword>
<keyword evidence="6" id="KW-0375">Hydrogen ion transport</keyword>
<evidence type="ECO:0000313" key="7">
    <source>
        <dbReference type="EMBL" id="AGS44042.1"/>
    </source>
</evidence>
<dbReference type="Pfam" id="PF05933">
    <property type="entry name" value="Fun_ATP-synt_8"/>
    <property type="match status" value="1"/>
</dbReference>
<feature type="transmembrane region" description="Helical" evidence="6">
    <location>
        <begin position="14"/>
        <end position="36"/>
    </location>
</feature>
<evidence type="ECO:0000256" key="1">
    <source>
        <dbReference type="ARBA" id="ARBA00004167"/>
    </source>
</evidence>
<evidence type="ECO:0000256" key="5">
    <source>
        <dbReference type="ARBA" id="ARBA00023136"/>
    </source>
</evidence>
<proteinExistence type="inferred from homology"/>
<comment type="subunit">
    <text evidence="6">F-type ATPases have 2 components, CF(1) - the catalytic core - and CF(0) - the membrane proton channel.</text>
</comment>
<comment type="function">
    <text evidence="6">Mitochondrial membrane ATP synthase (F(1)F(0) ATP synthase or Complex V) produces ATP from ADP in the presence of a proton gradient across the membrane which is generated by electron transport complexes of the respiratory chain. F-type ATPases consist of two structural domains, F(1) - containing the extramembraneous catalytic core and F(0) - containing the membrane proton channel, linked together by a central stalk and a peripheral stalk. During catalysis, ATP synthesis in the catalytic domain of F(1) is coupled via a rotary mechanism of the central stalk subunits to proton translocation. Part of the complex F(0) domain. Minor subunit located with subunit a in the membrane.</text>
</comment>
<keyword evidence="6" id="KW-0066">ATP synthesis</keyword>
<gene>
    <name evidence="7" type="primary">atp8</name>
</gene>
<dbReference type="AlphaFoldDB" id="S5TEZ7"/>
<keyword evidence="6 7" id="KW-0496">Mitochondrion</keyword>
<sequence length="48" mass="5697">MPQLIPFFFLNQLFYGYLALFALLVLVSWVILPYLLKLQIVRLLITKL</sequence>
<geneLocation type="mitochondrion" evidence="7"/>
<organism evidence="7">
    <name type="scientific">Ogataea polymorpha</name>
    <dbReference type="NCBI Taxonomy" id="460523"/>
    <lineage>
        <taxon>Eukaryota</taxon>
        <taxon>Fungi</taxon>
        <taxon>Dikarya</taxon>
        <taxon>Ascomycota</taxon>
        <taxon>Saccharomycotina</taxon>
        <taxon>Pichiomycetes</taxon>
        <taxon>Pichiales</taxon>
        <taxon>Pichiaceae</taxon>
        <taxon>Ogataea</taxon>
    </lineage>
</organism>
<evidence type="ECO:0000256" key="2">
    <source>
        <dbReference type="ARBA" id="ARBA00008892"/>
    </source>
</evidence>
<dbReference type="GO" id="GO:0045259">
    <property type="term" value="C:proton-transporting ATP synthase complex"/>
    <property type="evidence" value="ECO:0007669"/>
    <property type="project" value="UniProtKB-KW"/>
</dbReference>
<dbReference type="InterPro" id="IPR009230">
    <property type="entry name" value="ATP_synth_su8_fun"/>
</dbReference>
<dbReference type="GO" id="GO:0015986">
    <property type="term" value="P:proton motive force-driven ATP synthesis"/>
    <property type="evidence" value="ECO:0007669"/>
    <property type="project" value="UniProtKB-UniRule"/>
</dbReference>
<name>S5TEZ7_9ASCO</name>
<keyword evidence="3 6" id="KW-0812">Transmembrane</keyword>
<keyword evidence="6" id="KW-0406">Ion transport</keyword>
<comment type="subcellular location">
    <subcellularLocation>
        <location evidence="1">Membrane</location>
        <topology evidence="1">Single-pass membrane protein</topology>
    </subcellularLocation>
    <subcellularLocation>
        <location evidence="6">Mitochondrion inner membrane</location>
        <topology evidence="6">Single-pass membrane protein</topology>
    </subcellularLocation>
</comment>
<comment type="similarity">
    <text evidence="2 6">Belongs to the ATPase protein 8 family.</text>
</comment>
<dbReference type="GO" id="GO:0005743">
    <property type="term" value="C:mitochondrial inner membrane"/>
    <property type="evidence" value="ECO:0007669"/>
    <property type="project" value="UniProtKB-SubCell"/>
</dbReference>
<accession>S5TEZ7</accession>
<dbReference type="EMBL" id="KC993173">
    <property type="protein sequence ID" value="AGS44042.1"/>
    <property type="molecule type" value="Genomic_DNA"/>
</dbReference>
<evidence type="ECO:0000256" key="4">
    <source>
        <dbReference type="ARBA" id="ARBA00022989"/>
    </source>
</evidence>
<keyword evidence="6" id="KW-0138">CF(0)</keyword>
<protein>
    <recommendedName>
        <fullName evidence="6">ATP synthase protein 8</fullName>
    </recommendedName>
</protein>
<evidence type="ECO:0000256" key="6">
    <source>
        <dbReference type="RuleBase" id="RU368038"/>
    </source>
</evidence>
<evidence type="ECO:0000256" key="3">
    <source>
        <dbReference type="ARBA" id="ARBA00022692"/>
    </source>
</evidence>
<keyword evidence="4 6" id="KW-1133">Transmembrane helix</keyword>